<keyword evidence="3" id="KW-0472">Membrane</keyword>
<organism evidence="8 9">
    <name type="scientific">Ralstonia solanacearum IPO1609</name>
    <dbReference type="NCBI Taxonomy" id="564066"/>
    <lineage>
        <taxon>Bacteria</taxon>
        <taxon>Pseudomonadati</taxon>
        <taxon>Pseudomonadota</taxon>
        <taxon>Betaproteobacteria</taxon>
        <taxon>Burkholderiales</taxon>
        <taxon>Burkholderiaceae</taxon>
        <taxon>Ralstonia</taxon>
        <taxon>Ralstonia solanacearum species complex</taxon>
    </lineage>
</organism>
<keyword evidence="4" id="KW-0564">Palmitate</keyword>
<feature type="compositionally biased region" description="Low complexity" evidence="7">
    <location>
        <begin position="56"/>
        <end position="67"/>
    </location>
</feature>
<keyword evidence="8" id="KW-0812">Transmembrane</keyword>
<keyword evidence="5" id="KW-0998">Cell outer membrane</keyword>
<protein>
    <submittedName>
        <fullName evidence="8">Probable proline-rich transmembrane protein</fullName>
    </submittedName>
</protein>
<evidence type="ECO:0000256" key="2">
    <source>
        <dbReference type="ARBA" id="ARBA00022729"/>
    </source>
</evidence>
<evidence type="ECO:0000313" key="8">
    <source>
        <dbReference type="EMBL" id="CEJ20554.1"/>
    </source>
</evidence>
<keyword evidence="6" id="KW-0449">Lipoprotein</keyword>
<evidence type="ECO:0000256" key="4">
    <source>
        <dbReference type="ARBA" id="ARBA00023139"/>
    </source>
</evidence>
<evidence type="ECO:0000313" key="9">
    <source>
        <dbReference type="Proteomes" id="UP000053470"/>
    </source>
</evidence>
<comment type="subcellular location">
    <subcellularLocation>
        <location evidence="1">Cell outer membrane</location>
        <topology evidence="1">Lipid-anchor</topology>
    </subcellularLocation>
</comment>
<dbReference type="Proteomes" id="UP000053470">
    <property type="component" value="Unassembled WGS sequence"/>
</dbReference>
<dbReference type="EMBL" id="LN651282">
    <property type="protein sequence ID" value="CEJ20554.1"/>
    <property type="molecule type" value="Genomic_DNA"/>
</dbReference>
<evidence type="ECO:0000256" key="7">
    <source>
        <dbReference type="SAM" id="MobiDB-lite"/>
    </source>
</evidence>
<name>A0ABF7RG06_RALSL</name>
<dbReference type="InterPro" id="IPR032831">
    <property type="entry name" value="LptM_cons"/>
</dbReference>
<dbReference type="NCBIfam" id="NF047847">
    <property type="entry name" value="SS_mature_LptM"/>
    <property type="match status" value="1"/>
</dbReference>
<evidence type="ECO:0000256" key="3">
    <source>
        <dbReference type="ARBA" id="ARBA00023136"/>
    </source>
</evidence>
<reference evidence="8" key="1">
    <citation type="submission" date="2014-11" db="EMBL/GenBank/DDBJ databases">
        <authorList>
            <person name="Genoscope - CEA"/>
        </authorList>
    </citation>
    <scope>NUCLEOTIDE SEQUENCE</scope>
    <source>
        <strain evidence="8">IPO1609</strain>
    </source>
</reference>
<reference evidence="8" key="2">
    <citation type="submission" date="2022-04" db="EMBL/GenBank/DDBJ databases">
        <title>Genomic draft of R. solanacearum strain IPO1609, a phylotype IIB1/biovar 2/race 3 strain isolated from potato in Europe.</title>
        <authorList>
            <person name="Boucher C."/>
            <person name="Carrere S."/>
            <person name="Dossat C."/>
            <person name="Elbaz M."/>
            <person name="Genin S."/>
            <person name="Gouzy J."/>
            <person name="Prior P."/>
            <person name="Segurens B."/>
            <person name="Wincker P."/>
        </authorList>
    </citation>
    <scope>NUCLEOTIDE SEQUENCE</scope>
    <source>
        <strain evidence="8">IPO1609</strain>
    </source>
</reference>
<sequence>MTPIAASRHPFCTINPMIRTAAIVATVGLALTAAGLSGCGIRGPLYLPTVPPAPTAPTTTDPGITGPNAVPQPPVPGTRAAPNAASAVPANR</sequence>
<dbReference type="Pfam" id="PF13627">
    <property type="entry name" value="LptM_cons"/>
    <property type="match status" value="1"/>
</dbReference>
<evidence type="ECO:0000256" key="6">
    <source>
        <dbReference type="ARBA" id="ARBA00023288"/>
    </source>
</evidence>
<keyword evidence="9" id="KW-1185">Reference proteome</keyword>
<proteinExistence type="predicted"/>
<evidence type="ECO:0000256" key="5">
    <source>
        <dbReference type="ARBA" id="ARBA00023237"/>
    </source>
</evidence>
<dbReference type="AlphaFoldDB" id="A0ABF7RG06"/>
<gene>
    <name evidence="8" type="ORF">RSIPO_02745</name>
</gene>
<accession>A0ABF7RG06</accession>
<feature type="region of interest" description="Disordered" evidence="7">
    <location>
        <begin position="51"/>
        <end position="92"/>
    </location>
</feature>
<evidence type="ECO:0000256" key="1">
    <source>
        <dbReference type="ARBA" id="ARBA00004459"/>
    </source>
</evidence>
<keyword evidence="2" id="KW-0732">Signal</keyword>
<feature type="compositionally biased region" description="Low complexity" evidence="7">
    <location>
        <begin position="80"/>
        <end position="92"/>
    </location>
</feature>